<keyword evidence="10" id="KW-0067">ATP-binding</keyword>
<evidence type="ECO:0000256" key="6">
    <source>
        <dbReference type="ARBA" id="ARBA00022695"/>
    </source>
</evidence>
<evidence type="ECO:0000256" key="15">
    <source>
        <dbReference type="ARBA" id="ARBA00034531"/>
    </source>
</evidence>
<comment type="similarity">
    <text evidence="2">Belongs to the fic family.</text>
</comment>
<comment type="catalytic activity">
    <reaction evidence="17">
        <text>L-tyrosyl-[protein] + ATP = O-(5'-adenylyl)-L-tyrosyl-[protein] + diphosphate</text>
        <dbReference type="Rhea" id="RHEA:54288"/>
        <dbReference type="Rhea" id="RHEA-COMP:10136"/>
        <dbReference type="Rhea" id="RHEA-COMP:13846"/>
        <dbReference type="ChEBI" id="CHEBI:30616"/>
        <dbReference type="ChEBI" id="CHEBI:33019"/>
        <dbReference type="ChEBI" id="CHEBI:46858"/>
        <dbReference type="ChEBI" id="CHEBI:83624"/>
        <dbReference type="EC" id="2.7.7.108"/>
    </reaction>
</comment>
<evidence type="ECO:0000256" key="13">
    <source>
        <dbReference type="ARBA" id="ARBA00032415"/>
    </source>
</evidence>
<evidence type="ECO:0000256" key="10">
    <source>
        <dbReference type="ARBA" id="ARBA00022840"/>
    </source>
</evidence>
<comment type="caution">
    <text evidence="19">The sequence shown here is derived from an EMBL/GenBank/DDBJ whole genome shotgun (WGS) entry which is preliminary data.</text>
</comment>
<protein>
    <recommendedName>
        <fullName evidence="3">Protein adenylyltransferase FICD</fullName>
        <ecNumber evidence="15">2.7.7.108</ecNumber>
    </recommendedName>
    <alternativeName>
        <fullName evidence="13">AMPylator FICD</fullName>
    </alternativeName>
    <alternativeName>
        <fullName evidence="14">FIC domain-containing protein</fullName>
    </alternativeName>
</protein>
<evidence type="ECO:0000313" key="20">
    <source>
        <dbReference type="Proteomes" id="UP001642483"/>
    </source>
</evidence>
<dbReference type="InterPro" id="IPR011990">
    <property type="entry name" value="TPR-like_helical_dom_sf"/>
</dbReference>
<dbReference type="PANTHER" id="PTHR13504:SF34">
    <property type="entry name" value="PROTEIN ADENYLYLTRANSFERASE FICD"/>
    <property type="match status" value="1"/>
</dbReference>
<evidence type="ECO:0000313" key="19">
    <source>
        <dbReference type="EMBL" id="CAK8686450.1"/>
    </source>
</evidence>
<dbReference type="EMBL" id="CAWYQH010000102">
    <property type="protein sequence ID" value="CAK8686450.1"/>
    <property type="molecule type" value="Genomic_DNA"/>
</dbReference>
<dbReference type="InterPro" id="IPR003812">
    <property type="entry name" value="Fido"/>
</dbReference>
<evidence type="ECO:0000256" key="11">
    <source>
        <dbReference type="ARBA" id="ARBA00022989"/>
    </source>
</evidence>
<evidence type="ECO:0000256" key="3">
    <source>
        <dbReference type="ARBA" id="ARBA00020306"/>
    </source>
</evidence>
<keyword evidence="9" id="KW-0802">TPR repeat</keyword>
<keyword evidence="7" id="KW-0677">Repeat</keyword>
<evidence type="ECO:0000256" key="17">
    <source>
        <dbReference type="ARBA" id="ARBA00048696"/>
    </source>
</evidence>
<organism evidence="19 20">
    <name type="scientific">Clavelina lepadiformis</name>
    <name type="common">Light-bulb sea squirt</name>
    <name type="synonym">Ascidia lepadiformis</name>
    <dbReference type="NCBI Taxonomy" id="159417"/>
    <lineage>
        <taxon>Eukaryota</taxon>
        <taxon>Metazoa</taxon>
        <taxon>Chordata</taxon>
        <taxon>Tunicata</taxon>
        <taxon>Ascidiacea</taxon>
        <taxon>Aplousobranchia</taxon>
        <taxon>Clavelinidae</taxon>
        <taxon>Clavelina</taxon>
    </lineage>
</organism>
<name>A0ABP0G3N2_CLALP</name>
<keyword evidence="5" id="KW-0812">Transmembrane</keyword>
<evidence type="ECO:0000256" key="16">
    <source>
        <dbReference type="ARBA" id="ARBA00047939"/>
    </source>
</evidence>
<dbReference type="Proteomes" id="UP001642483">
    <property type="component" value="Unassembled WGS sequence"/>
</dbReference>
<keyword evidence="12" id="KW-0472">Membrane</keyword>
<evidence type="ECO:0000256" key="14">
    <source>
        <dbReference type="ARBA" id="ARBA00032602"/>
    </source>
</evidence>
<evidence type="ECO:0000256" key="12">
    <source>
        <dbReference type="ARBA" id="ARBA00023136"/>
    </source>
</evidence>
<proteinExistence type="inferred from homology"/>
<evidence type="ECO:0000256" key="9">
    <source>
        <dbReference type="ARBA" id="ARBA00022803"/>
    </source>
</evidence>
<sequence>MMYDPLAATLVSVQWEGATQKVLGYFSFLNPYKSRSLAADTSLILLTKKDKQSNYKDEKSSQLHFPTQNFGIVVALETIDGPELSHELTTAVTQAKKSAEDSALLEEARICMKRAVEFSEHGNRKLAYKLFKHALALNPKFSEALNEFGQFLEEENVVQADMLYQRAVSYDPSHTTALENRRRTEPVVAEHDKKVFSQIDAMKQDLYKYSAHHPTLRSAMKEFYYHHVYHTIALEGNTLSVEEIRSIIDHRKAIAGKSIAEHNEVIGVTEALNYLNNTLLMKIGNITVTDIKNIHRRVLGFVDPIRAGEFRTNQVFVGGHIPPHPNDVDVYMDQFEEWLNSPEVLDLHPVEFAAIAHYRLVYIHPFVDGNGRTARLLMNFILMKHGFPPVSIEVKDRWEYYECLIAANDGDIRPFVRFIAQCTIRTLEDYLFVAELPYIYMQEEVSDLGFPFKFNKSGDEPENRNEDNTVD</sequence>
<dbReference type="SUPFAM" id="SSF48452">
    <property type="entry name" value="TPR-like"/>
    <property type="match status" value="1"/>
</dbReference>
<dbReference type="EC" id="2.7.7.108" evidence="15"/>
<dbReference type="Gene3D" id="1.10.3290.10">
    <property type="entry name" value="Fido-like domain"/>
    <property type="match status" value="1"/>
</dbReference>
<feature type="domain" description="Fido" evidence="18">
    <location>
        <begin position="286"/>
        <end position="421"/>
    </location>
</feature>
<comment type="subcellular location">
    <subcellularLocation>
        <location evidence="1">Membrane</location>
        <topology evidence="1">Single-pass membrane protein</topology>
    </subcellularLocation>
</comment>
<evidence type="ECO:0000256" key="2">
    <source>
        <dbReference type="ARBA" id="ARBA00009742"/>
    </source>
</evidence>
<evidence type="ECO:0000256" key="4">
    <source>
        <dbReference type="ARBA" id="ARBA00022679"/>
    </source>
</evidence>
<evidence type="ECO:0000256" key="1">
    <source>
        <dbReference type="ARBA" id="ARBA00004167"/>
    </source>
</evidence>
<evidence type="ECO:0000256" key="7">
    <source>
        <dbReference type="ARBA" id="ARBA00022737"/>
    </source>
</evidence>
<keyword evidence="4" id="KW-0808">Transferase</keyword>
<dbReference type="InterPro" id="IPR036597">
    <property type="entry name" value="Fido-like_dom_sf"/>
</dbReference>
<dbReference type="Pfam" id="PF02661">
    <property type="entry name" value="Fic"/>
    <property type="match status" value="1"/>
</dbReference>
<keyword evidence="6" id="KW-0548">Nucleotidyltransferase</keyword>
<dbReference type="Gene3D" id="1.25.40.10">
    <property type="entry name" value="Tetratricopeptide repeat domain"/>
    <property type="match status" value="1"/>
</dbReference>
<dbReference type="InterPro" id="IPR040198">
    <property type="entry name" value="Fido_containing"/>
</dbReference>
<evidence type="ECO:0000259" key="18">
    <source>
        <dbReference type="PROSITE" id="PS51459"/>
    </source>
</evidence>
<comment type="catalytic activity">
    <reaction evidence="16">
        <text>L-threonyl-[protein] + ATP = 3-O-(5'-adenylyl)-L-threonyl-[protein] + diphosphate</text>
        <dbReference type="Rhea" id="RHEA:54292"/>
        <dbReference type="Rhea" id="RHEA-COMP:11060"/>
        <dbReference type="Rhea" id="RHEA-COMP:13847"/>
        <dbReference type="ChEBI" id="CHEBI:30013"/>
        <dbReference type="ChEBI" id="CHEBI:30616"/>
        <dbReference type="ChEBI" id="CHEBI:33019"/>
        <dbReference type="ChEBI" id="CHEBI:138113"/>
        <dbReference type="EC" id="2.7.7.108"/>
    </reaction>
</comment>
<reference evidence="19 20" key="1">
    <citation type="submission" date="2024-02" db="EMBL/GenBank/DDBJ databases">
        <authorList>
            <person name="Daric V."/>
            <person name="Darras S."/>
        </authorList>
    </citation>
    <scope>NUCLEOTIDE SEQUENCE [LARGE SCALE GENOMIC DNA]</scope>
</reference>
<accession>A0ABP0G3N2</accession>
<evidence type="ECO:0000256" key="5">
    <source>
        <dbReference type="ARBA" id="ARBA00022692"/>
    </source>
</evidence>
<dbReference type="PANTHER" id="PTHR13504">
    <property type="entry name" value="FIDO DOMAIN-CONTAINING PROTEIN DDB_G0283145"/>
    <property type="match status" value="1"/>
</dbReference>
<keyword evidence="20" id="KW-1185">Reference proteome</keyword>
<dbReference type="PROSITE" id="PS51459">
    <property type="entry name" value="FIDO"/>
    <property type="match status" value="1"/>
</dbReference>
<keyword evidence="11" id="KW-1133">Transmembrane helix</keyword>
<dbReference type="SUPFAM" id="SSF140931">
    <property type="entry name" value="Fic-like"/>
    <property type="match status" value="1"/>
</dbReference>
<evidence type="ECO:0000256" key="8">
    <source>
        <dbReference type="ARBA" id="ARBA00022741"/>
    </source>
</evidence>
<keyword evidence="8" id="KW-0547">Nucleotide-binding</keyword>
<gene>
    <name evidence="19" type="ORF">CVLEPA_LOCUS18380</name>
</gene>